<gene>
    <name evidence="14" type="ORF">EV199_0386</name>
</gene>
<evidence type="ECO:0000256" key="7">
    <source>
        <dbReference type="ARBA" id="ARBA00023065"/>
    </source>
</evidence>
<dbReference type="GO" id="GO:0006826">
    <property type="term" value="P:iron ion transport"/>
    <property type="evidence" value="ECO:0007669"/>
    <property type="project" value="UniProtKB-KW"/>
</dbReference>
<dbReference type="InterPro" id="IPR023997">
    <property type="entry name" value="TonB-dep_OMP_SusC/RagA_CS"/>
</dbReference>
<dbReference type="Proteomes" id="UP000293874">
    <property type="component" value="Unassembled WGS sequence"/>
</dbReference>
<evidence type="ECO:0000256" key="6">
    <source>
        <dbReference type="ARBA" id="ARBA00023004"/>
    </source>
</evidence>
<dbReference type="SUPFAM" id="SSF56935">
    <property type="entry name" value="Porins"/>
    <property type="match status" value="1"/>
</dbReference>
<dbReference type="PANTHER" id="PTHR32552">
    <property type="entry name" value="FERRICHROME IRON RECEPTOR-RELATED"/>
    <property type="match status" value="1"/>
</dbReference>
<dbReference type="EMBL" id="SGXA01000001">
    <property type="protein sequence ID" value="RZS74538.1"/>
    <property type="molecule type" value="Genomic_DNA"/>
</dbReference>
<dbReference type="NCBIfam" id="TIGR04056">
    <property type="entry name" value="OMP_RagA_SusC"/>
    <property type="match status" value="1"/>
</dbReference>
<keyword evidence="3 11" id="KW-1134">Transmembrane beta strand</keyword>
<sequence length="1163" mass="127926">MMKFALVLKRSCLLGIVLIITNCCLFAQDTKKITLTAASISYEDIFETIRQQTGLIVFYTNQLLNDKEKISVDFQSTPLTAALQQIFNNKSIGWNFNNKFIVLRKKAEEPATQAPAANAPAGIKVQGLVTDEKASPVSNVTVKLKGASSGVMTDALGKYSITVPNEKSVLVFTHVTSLAEEILVGKNQVINISLKSKDDHLADVVVIGYGTTRKKDVTASISSVSKEALSDRTLLSLADAMKGKASGVQIIQNDGTPGSENTIRIRGASSISAGSTPLFVIDGVLQDDANNINPGDIESIEILKDASGTAIYGARGANGVILITTKTGKTGKTRMELYTNIGFQRAGHLYDLMDASEYAHARYLASGYVWSAPDPNDPNKPATTQAGITYYRDSPLGETGSFWGVSEDNAFANWQNFNHPDSTNTDWQRAMFQNSKVQEYRFNVSGGNANTKFSLMGGYLNQGGLVVYSGYQRYNARFNIQQRLSKNIQLTANLLGTRTETNGFITGSYNGGITSNAVVTSMLQQPPVKPLTFTDVEDNEGVEGYITSNPYSLAEKVTNNRFSNEWLARMAADWTITNNFSFRITGTYSNINTNTDAYYPRYTQAGSKYKGRAVLSRGTITKMMNENLLYYKGRIGDEHRFNAMGGAIVEQYKNNLLTAENQSYDIELLGPYGLGNGTVPIIPTYSITQWRMMSFLGRLEYSFREKYLATVTMRADGSSRFSRNNKWGYFPSAALAWRVSEEPFMKDLKFISSMKLRTSLGQSGNTAIPPYLTLSTISTYFSPMDGLTPNFGVVVERPENPTLKWETTTQLDAGIDMTLFNDKVSLTIDWYTKRTDDLLIQVVTPAYSGYRKTWTNLGSIRNAGVELTIGTSLVRKNRFSWSIDANIGLNRSKAIEVGPDLNLDPGVVAGVGAAAIIRNGQTIGQWYGYQTNGIFQSYAEIQASGLTMINGQAISAIRPGTRRFIDQNNDGVINSSDRVVIGQGQPEFTGGITNTFSYQGFSLNAVVQYSYGNRIFNANRVALEAGRSSNNMTKGATDAWSPSLYDMNTGKLLREGNPGNTYRMPGSPEELLMMDAWIEDGSYIRLSDVTLSYSFPVKATKKFGVQGLSLFASGKNLWILTDYSGYDPEVNTRQGGFGDLMPSLDYASYPRSRVYSFGLKLQF</sequence>
<feature type="signal peptide" evidence="12">
    <location>
        <begin position="1"/>
        <end position="27"/>
    </location>
</feature>
<dbReference type="InterPro" id="IPR023996">
    <property type="entry name" value="TonB-dep_OMP_SusC/RagA"/>
</dbReference>
<evidence type="ECO:0000313" key="15">
    <source>
        <dbReference type="Proteomes" id="UP000293874"/>
    </source>
</evidence>
<name>A0A4Q7N338_9BACT</name>
<dbReference type="Pfam" id="PF13715">
    <property type="entry name" value="CarbopepD_reg_2"/>
    <property type="match status" value="1"/>
</dbReference>
<keyword evidence="12" id="KW-0732">Signal</keyword>
<dbReference type="NCBIfam" id="TIGR04057">
    <property type="entry name" value="SusC_RagA_signa"/>
    <property type="match status" value="1"/>
</dbReference>
<accession>A0A4Q7N338</accession>
<evidence type="ECO:0000256" key="2">
    <source>
        <dbReference type="ARBA" id="ARBA00022448"/>
    </source>
</evidence>
<protein>
    <submittedName>
        <fullName evidence="14">TonB-linked SusC/RagA family outer membrane protein</fullName>
    </submittedName>
</protein>
<dbReference type="Gene3D" id="2.170.130.10">
    <property type="entry name" value="TonB-dependent receptor, plug domain"/>
    <property type="match status" value="1"/>
</dbReference>
<dbReference type="OrthoDB" id="9768177at2"/>
<evidence type="ECO:0000313" key="14">
    <source>
        <dbReference type="EMBL" id="RZS74538.1"/>
    </source>
</evidence>
<dbReference type="PANTHER" id="PTHR32552:SF81">
    <property type="entry name" value="TONB-DEPENDENT OUTER MEMBRANE RECEPTOR"/>
    <property type="match status" value="1"/>
</dbReference>
<dbReference type="Gene3D" id="2.40.170.20">
    <property type="entry name" value="TonB-dependent receptor, beta-barrel domain"/>
    <property type="match status" value="1"/>
</dbReference>
<evidence type="ECO:0000256" key="12">
    <source>
        <dbReference type="SAM" id="SignalP"/>
    </source>
</evidence>
<keyword evidence="2 11" id="KW-0813">Transport</keyword>
<keyword evidence="5 11" id="KW-0812">Transmembrane</keyword>
<evidence type="ECO:0000256" key="5">
    <source>
        <dbReference type="ARBA" id="ARBA00022692"/>
    </source>
</evidence>
<keyword evidence="15" id="KW-1185">Reference proteome</keyword>
<keyword evidence="4" id="KW-0410">Iron transport</keyword>
<evidence type="ECO:0000256" key="8">
    <source>
        <dbReference type="ARBA" id="ARBA00023077"/>
    </source>
</evidence>
<dbReference type="SUPFAM" id="SSF49464">
    <property type="entry name" value="Carboxypeptidase regulatory domain-like"/>
    <property type="match status" value="1"/>
</dbReference>
<dbReference type="AlphaFoldDB" id="A0A4Q7N338"/>
<evidence type="ECO:0000256" key="3">
    <source>
        <dbReference type="ARBA" id="ARBA00022452"/>
    </source>
</evidence>
<evidence type="ECO:0000259" key="13">
    <source>
        <dbReference type="Pfam" id="PF07715"/>
    </source>
</evidence>
<evidence type="ECO:0000256" key="9">
    <source>
        <dbReference type="ARBA" id="ARBA00023136"/>
    </source>
</evidence>
<dbReference type="InterPro" id="IPR008969">
    <property type="entry name" value="CarboxyPept-like_regulatory"/>
</dbReference>
<dbReference type="Pfam" id="PF07715">
    <property type="entry name" value="Plug"/>
    <property type="match status" value="1"/>
</dbReference>
<reference evidence="14 15" key="1">
    <citation type="submission" date="2019-02" db="EMBL/GenBank/DDBJ databases">
        <title>Genomic Encyclopedia of Type Strains, Phase IV (KMG-IV): sequencing the most valuable type-strain genomes for metagenomic binning, comparative biology and taxonomic classification.</title>
        <authorList>
            <person name="Goeker M."/>
        </authorList>
    </citation>
    <scope>NUCLEOTIDE SEQUENCE [LARGE SCALE GENOMIC DNA]</scope>
    <source>
        <strain evidence="14 15">DSM 18116</strain>
    </source>
</reference>
<keyword evidence="10 11" id="KW-0998">Cell outer membrane</keyword>
<keyword evidence="7" id="KW-0406">Ion transport</keyword>
<comment type="similarity">
    <text evidence="11">Belongs to the TonB-dependent receptor family.</text>
</comment>
<proteinExistence type="inferred from homology"/>
<keyword evidence="8" id="KW-0798">TonB box</keyword>
<dbReference type="InterPro" id="IPR036942">
    <property type="entry name" value="Beta-barrel_TonB_sf"/>
</dbReference>
<feature type="chain" id="PRO_5020701840" evidence="12">
    <location>
        <begin position="28"/>
        <end position="1163"/>
    </location>
</feature>
<dbReference type="InterPro" id="IPR039426">
    <property type="entry name" value="TonB-dep_rcpt-like"/>
</dbReference>
<keyword evidence="9 11" id="KW-0472">Membrane</keyword>
<dbReference type="InterPro" id="IPR037066">
    <property type="entry name" value="Plug_dom_sf"/>
</dbReference>
<dbReference type="PROSITE" id="PS52016">
    <property type="entry name" value="TONB_DEPENDENT_REC_3"/>
    <property type="match status" value="1"/>
</dbReference>
<dbReference type="InterPro" id="IPR012910">
    <property type="entry name" value="Plug_dom"/>
</dbReference>
<comment type="subcellular location">
    <subcellularLocation>
        <location evidence="1 11">Cell outer membrane</location>
        <topology evidence="1 11">Multi-pass membrane protein</topology>
    </subcellularLocation>
</comment>
<dbReference type="FunFam" id="2.170.130.10:FF:000008">
    <property type="entry name" value="SusC/RagA family TonB-linked outer membrane protein"/>
    <property type="match status" value="1"/>
</dbReference>
<feature type="domain" description="TonB-dependent receptor plug" evidence="13">
    <location>
        <begin position="214"/>
        <end position="320"/>
    </location>
</feature>
<comment type="caution">
    <text evidence="14">The sequence shown here is derived from an EMBL/GenBank/DDBJ whole genome shotgun (WGS) entry which is preliminary data.</text>
</comment>
<dbReference type="RefSeq" id="WP_130538996.1">
    <property type="nucleotide sequence ID" value="NZ_CP042431.1"/>
</dbReference>
<keyword evidence="6" id="KW-0408">Iron</keyword>
<organism evidence="14 15">
    <name type="scientific">Pseudobacter ginsenosidimutans</name>
    <dbReference type="NCBI Taxonomy" id="661488"/>
    <lineage>
        <taxon>Bacteria</taxon>
        <taxon>Pseudomonadati</taxon>
        <taxon>Bacteroidota</taxon>
        <taxon>Chitinophagia</taxon>
        <taxon>Chitinophagales</taxon>
        <taxon>Chitinophagaceae</taxon>
        <taxon>Pseudobacter</taxon>
    </lineage>
</organism>
<dbReference type="Gene3D" id="2.60.40.1120">
    <property type="entry name" value="Carboxypeptidase-like, regulatory domain"/>
    <property type="match status" value="1"/>
</dbReference>
<dbReference type="GO" id="GO:0009279">
    <property type="term" value="C:cell outer membrane"/>
    <property type="evidence" value="ECO:0007669"/>
    <property type="project" value="UniProtKB-SubCell"/>
</dbReference>
<evidence type="ECO:0000256" key="4">
    <source>
        <dbReference type="ARBA" id="ARBA00022496"/>
    </source>
</evidence>
<evidence type="ECO:0000256" key="11">
    <source>
        <dbReference type="PROSITE-ProRule" id="PRU01360"/>
    </source>
</evidence>
<evidence type="ECO:0000256" key="1">
    <source>
        <dbReference type="ARBA" id="ARBA00004571"/>
    </source>
</evidence>
<evidence type="ECO:0000256" key="10">
    <source>
        <dbReference type="ARBA" id="ARBA00023237"/>
    </source>
</evidence>